<gene>
    <name evidence="2" type="ORF">PAC_03479</name>
</gene>
<name>A0A1L7WLE8_9HELO</name>
<organism evidence="2 3">
    <name type="scientific">Phialocephala subalpina</name>
    <dbReference type="NCBI Taxonomy" id="576137"/>
    <lineage>
        <taxon>Eukaryota</taxon>
        <taxon>Fungi</taxon>
        <taxon>Dikarya</taxon>
        <taxon>Ascomycota</taxon>
        <taxon>Pezizomycotina</taxon>
        <taxon>Leotiomycetes</taxon>
        <taxon>Helotiales</taxon>
        <taxon>Mollisiaceae</taxon>
        <taxon>Phialocephala</taxon>
        <taxon>Phialocephala fortinii species complex</taxon>
    </lineage>
</organism>
<keyword evidence="3" id="KW-1185">Reference proteome</keyword>
<accession>A0A1L7WLE8</accession>
<feature type="compositionally biased region" description="Acidic residues" evidence="1">
    <location>
        <begin position="152"/>
        <end position="164"/>
    </location>
</feature>
<dbReference type="Proteomes" id="UP000184330">
    <property type="component" value="Unassembled WGS sequence"/>
</dbReference>
<protein>
    <submittedName>
        <fullName evidence="2">Uncharacterized protein</fullName>
    </submittedName>
</protein>
<dbReference type="AlphaFoldDB" id="A0A1L7WLE8"/>
<evidence type="ECO:0000256" key="1">
    <source>
        <dbReference type="SAM" id="MobiDB-lite"/>
    </source>
</evidence>
<dbReference type="EMBL" id="FJOG01000004">
    <property type="protein sequence ID" value="CZR53599.1"/>
    <property type="molecule type" value="Genomic_DNA"/>
</dbReference>
<proteinExistence type="predicted"/>
<sequence>MMFFPEYPVRAVAYRQAQIYVYENPEAFRQIHDHHTAKGRAAYTAEVEQCKARFPNGFPGATPALGRNYFITKLFLHVNGPVPTTNDPPVELGIPELKKDLEEIIGRAIQLAPSSAVIQRNLEIMNPSEVEEDHNVSNEEDDSCEHGCDHEPEADEEEQSEIEEERTPVGYMFGAEDEEQGQSGDDYDDENEEDDEYNPSSSKSKASRPAKASSSRAKSKPHKPGRIARGTAQVGIRLGLIDPNSVSTSQAAPHHTQIQQDYMETDGNGLVDLCYFPRCVRCEKQRRGFYCDRKFGCSKCAGKACVREPVSNRTASGYYGNRTNIMINPATYFP</sequence>
<evidence type="ECO:0000313" key="2">
    <source>
        <dbReference type="EMBL" id="CZR53599.1"/>
    </source>
</evidence>
<feature type="region of interest" description="Disordered" evidence="1">
    <location>
        <begin position="128"/>
        <end position="232"/>
    </location>
</feature>
<reference evidence="2 3" key="1">
    <citation type="submission" date="2016-03" db="EMBL/GenBank/DDBJ databases">
        <authorList>
            <person name="Ploux O."/>
        </authorList>
    </citation>
    <scope>NUCLEOTIDE SEQUENCE [LARGE SCALE GENOMIC DNA]</scope>
    <source>
        <strain evidence="2 3">UAMH 11012</strain>
    </source>
</reference>
<evidence type="ECO:0000313" key="3">
    <source>
        <dbReference type="Proteomes" id="UP000184330"/>
    </source>
</evidence>
<feature type="compositionally biased region" description="Low complexity" evidence="1">
    <location>
        <begin position="198"/>
        <end position="216"/>
    </location>
</feature>
<feature type="compositionally biased region" description="Acidic residues" evidence="1">
    <location>
        <begin position="175"/>
        <end position="197"/>
    </location>
</feature>
<dbReference type="OrthoDB" id="10475753at2759"/>
<feature type="compositionally biased region" description="Basic residues" evidence="1">
    <location>
        <begin position="217"/>
        <end position="226"/>
    </location>
</feature>